<feature type="coiled-coil region" evidence="1">
    <location>
        <begin position="151"/>
        <end position="178"/>
    </location>
</feature>
<organism evidence="2 3">
    <name type="scientific">Candidatus Uhrbacteria bacterium RIFCSPLOWO2_02_FULL_48_18</name>
    <dbReference type="NCBI Taxonomy" id="1802408"/>
    <lineage>
        <taxon>Bacteria</taxon>
        <taxon>Candidatus Uhriibacteriota</taxon>
    </lineage>
</organism>
<evidence type="ECO:0000313" key="3">
    <source>
        <dbReference type="Proteomes" id="UP000176593"/>
    </source>
</evidence>
<sequence>MRAQRIGGSLEESIHLKSRHPCHGRMCRKMERFNMKSVDFPEFENLSDTGAGYQSPCNAPIRALEARGYKVLLTSVEDFDDPQFGEIWCILAAAVDGTGIACSPKAISRCGWWRDPKMSKPDAQGKRPPIKRHHLYKLTQRELRNWLQSELQIEEMEITFLKEQLASLVERREKILRALQ</sequence>
<dbReference type="AlphaFoldDB" id="A0A1F7V6W6"/>
<name>A0A1F7V6W6_9BACT</name>
<dbReference type="EMBL" id="MGEQ01000010">
    <property type="protein sequence ID" value="OGL86282.1"/>
    <property type="molecule type" value="Genomic_DNA"/>
</dbReference>
<evidence type="ECO:0000256" key="1">
    <source>
        <dbReference type="SAM" id="Coils"/>
    </source>
</evidence>
<keyword evidence="1" id="KW-0175">Coiled coil</keyword>
<reference evidence="2 3" key="1">
    <citation type="journal article" date="2016" name="Nat. Commun.">
        <title>Thousands of microbial genomes shed light on interconnected biogeochemical processes in an aquifer system.</title>
        <authorList>
            <person name="Anantharaman K."/>
            <person name="Brown C.T."/>
            <person name="Hug L.A."/>
            <person name="Sharon I."/>
            <person name="Castelle C.J."/>
            <person name="Probst A.J."/>
            <person name="Thomas B.C."/>
            <person name="Singh A."/>
            <person name="Wilkins M.J."/>
            <person name="Karaoz U."/>
            <person name="Brodie E.L."/>
            <person name="Williams K.H."/>
            <person name="Hubbard S.S."/>
            <person name="Banfield J.F."/>
        </authorList>
    </citation>
    <scope>NUCLEOTIDE SEQUENCE [LARGE SCALE GENOMIC DNA]</scope>
</reference>
<protein>
    <submittedName>
        <fullName evidence="2">Uncharacterized protein</fullName>
    </submittedName>
</protein>
<accession>A0A1F7V6W6</accession>
<comment type="caution">
    <text evidence="2">The sequence shown here is derived from an EMBL/GenBank/DDBJ whole genome shotgun (WGS) entry which is preliminary data.</text>
</comment>
<gene>
    <name evidence="2" type="ORF">A3I41_01820</name>
</gene>
<evidence type="ECO:0000313" key="2">
    <source>
        <dbReference type="EMBL" id="OGL86282.1"/>
    </source>
</evidence>
<dbReference type="Proteomes" id="UP000176593">
    <property type="component" value="Unassembled WGS sequence"/>
</dbReference>
<proteinExistence type="predicted"/>